<evidence type="ECO:0000313" key="5">
    <source>
        <dbReference type="EMBL" id="VVC90617.1"/>
    </source>
</evidence>
<evidence type="ECO:0000313" key="6">
    <source>
        <dbReference type="Proteomes" id="UP000324832"/>
    </source>
</evidence>
<dbReference type="GO" id="GO:0008270">
    <property type="term" value="F:zinc ion binding"/>
    <property type="evidence" value="ECO:0007669"/>
    <property type="project" value="UniProtKB-KW"/>
</dbReference>
<gene>
    <name evidence="5" type="ORF">LSINAPIS_LOCUS3488</name>
</gene>
<protein>
    <recommendedName>
        <fullName evidence="4">FLYWCH-type domain-containing protein</fullName>
    </recommendedName>
</protein>
<dbReference type="Pfam" id="PF04500">
    <property type="entry name" value="FLYWCH"/>
    <property type="match status" value="2"/>
</dbReference>
<keyword evidence="6" id="KW-1185">Reference proteome</keyword>
<evidence type="ECO:0000256" key="2">
    <source>
        <dbReference type="ARBA" id="ARBA00022771"/>
    </source>
</evidence>
<dbReference type="Gene3D" id="2.20.25.240">
    <property type="match status" value="2"/>
</dbReference>
<evidence type="ECO:0000256" key="3">
    <source>
        <dbReference type="ARBA" id="ARBA00022833"/>
    </source>
</evidence>
<feature type="domain" description="FLYWCH-type" evidence="4">
    <location>
        <begin position="7"/>
        <end position="64"/>
    </location>
</feature>
<sequence length="191" mass="21797">MGPVLIKASKNKYILLFKSYTFRRCTKSKKGVVWKCTNSKSDGCKAILTTEDLNVVIEKGDHNHTKPKVESKKHVYFIIVVTMSSGNKFLVINGHTFRKEVSVNGATKTLIQTDDDIILFMESTKGMTVMQYDGFHYRQSMVLTEFGERWDCATNKLCTACVYLNENDEILATTAIHNHRSIETEESNREQ</sequence>
<evidence type="ECO:0000256" key="1">
    <source>
        <dbReference type="ARBA" id="ARBA00022723"/>
    </source>
</evidence>
<keyword evidence="1" id="KW-0479">Metal-binding</keyword>
<proteinExistence type="predicted"/>
<name>A0A5E4PZZ6_9NEOP</name>
<feature type="domain" description="FLYWCH-type" evidence="4">
    <location>
        <begin position="120"/>
        <end position="179"/>
    </location>
</feature>
<organism evidence="5 6">
    <name type="scientific">Leptidea sinapis</name>
    <dbReference type="NCBI Taxonomy" id="189913"/>
    <lineage>
        <taxon>Eukaryota</taxon>
        <taxon>Metazoa</taxon>
        <taxon>Ecdysozoa</taxon>
        <taxon>Arthropoda</taxon>
        <taxon>Hexapoda</taxon>
        <taxon>Insecta</taxon>
        <taxon>Pterygota</taxon>
        <taxon>Neoptera</taxon>
        <taxon>Endopterygota</taxon>
        <taxon>Lepidoptera</taxon>
        <taxon>Glossata</taxon>
        <taxon>Ditrysia</taxon>
        <taxon>Papilionoidea</taxon>
        <taxon>Pieridae</taxon>
        <taxon>Dismorphiinae</taxon>
        <taxon>Leptidea</taxon>
    </lineage>
</organism>
<keyword evidence="2" id="KW-0863">Zinc-finger</keyword>
<reference evidence="5 6" key="1">
    <citation type="submission" date="2017-07" db="EMBL/GenBank/DDBJ databases">
        <authorList>
            <person name="Talla V."/>
            <person name="Backstrom N."/>
        </authorList>
    </citation>
    <scope>NUCLEOTIDE SEQUENCE [LARGE SCALE GENOMIC DNA]</scope>
</reference>
<dbReference type="Proteomes" id="UP000324832">
    <property type="component" value="Unassembled WGS sequence"/>
</dbReference>
<dbReference type="InterPro" id="IPR007588">
    <property type="entry name" value="Znf_FLYWCH"/>
</dbReference>
<dbReference type="AlphaFoldDB" id="A0A5E4PZZ6"/>
<evidence type="ECO:0000259" key="4">
    <source>
        <dbReference type="Pfam" id="PF04500"/>
    </source>
</evidence>
<accession>A0A5E4PZZ6</accession>
<dbReference type="EMBL" id="FZQP02000837">
    <property type="protein sequence ID" value="VVC90617.1"/>
    <property type="molecule type" value="Genomic_DNA"/>
</dbReference>
<keyword evidence="3" id="KW-0862">Zinc</keyword>